<dbReference type="AlphaFoldDB" id="A0A565BUB4"/>
<dbReference type="EMBL" id="CABITT030000005">
    <property type="protein sequence ID" value="VVB04962.1"/>
    <property type="molecule type" value="Genomic_DNA"/>
</dbReference>
<organism evidence="3 4">
    <name type="scientific">Arabis nemorensis</name>
    <dbReference type="NCBI Taxonomy" id="586526"/>
    <lineage>
        <taxon>Eukaryota</taxon>
        <taxon>Viridiplantae</taxon>
        <taxon>Streptophyta</taxon>
        <taxon>Embryophyta</taxon>
        <taxon>Tracheophyta</taxon>
        <taxon>Spermatophyta</taxon>
        <taxon>Magnoliopsida</taxon>
        <taxon>eudicotyledons</taxon>
        <taxon>Gunneridae</taxon>
        <taxon>Pentapetalae</taxon>
        <taxon>rosids</taxon>
        <taxon>malvids</taxon>
        <taxon>Brassicales</taxon>
        <taxon>Brassicaceae</taxon>
        <taxon>Arabideae</taxon>
        <taxon>Arabis</taxon>
    </lineage>
</organism>
<evidence type="ECO:0000313" key="3">
    <source>
        <dbReference type="EMBL" id="VVB04962.1"/>
    </source>
</evidence>
<reference evidence="3" key="1">
    <citation type="submission" date="2019-07" db="EMBL/GenBank/DDBJ databases">
        <authorList>
            <person name="Dittberner H."/>
        </authorList>
    </citation>
    <scope>NUCLEOTIDE SEQUENCE [LARGE SCALE GENOMIC DNA]</scope>
</reference>
<accession>A0A565BUB4</accession>
<evidence type="ECO:0000259" key="2">
    <source>
        <dbReference type="Pfam" id="PF14392"/>
    </source>
</evidence>
<proteinExistence type="predicted"/>
<dbReference type="OrthoDB" id="1938170at2759"/>
<evidence type="ECO:0000256" key="1">
    <source>
        <dbReference type="SAM" id="MobiDB-lite"/>
    </source>
</evidence>
<sequence length="238" mass="26240">MGLNLAHQNPAGIKKALQGAWEQKGCIDAKINDDGTINFYFVKEYQLMAILENAPYNFRGWMRFIEGITLSKVFGRWWGTSTSEISLVRKVHIMNSGEPVELEFKYKKLQKFCTTCGSLRHNYDACPKSSTLSATAGALMEIGNDPFITSQERMAAIEGLNTRQDIGESSGTQQEFPPMLAPISEYLLEHGLGPRPASTSGDVDMTSVERGTKRKVDEADLEVTTSSSKRPFGSSGQG</sequence>
<comment type="caution">
    <text evidence="3">The sequence shown here is derived from an EMBL/GenBank/DDBJ whole genome shotgun (WGS) entry which is preliminary data.</text>
</comment>
<dbReference type="InterPro" id="IPR025836">
    <property type="entry name" value="Zn_knuckle_CX2CX4HX4C"/>
</dbReference>
<dbReference type="Pfam" id="PF14392">
    <property type="entry name" value="zf-CCHC_4"/>
    <property type="match status" value="1"/>
</dbReference>
<gene>
    <name evidence="3" type="ORF">ANE_LOCUS15406</name>
</gene>
<protein>
    <recommendedName>
        <fullName evidence="2">Zinc knuckle CX2CX4HX4C domain-containing protein</fullName>
    </recommendedName>
</protein>
<feature type="region of interest" description="Disordered" evidence="1">
    <location>
        <begin position="190"/>
        <end position="238"/>
    </location>
</feature>
<keyword evidence="4" id="KW-1185">Reference proteome</keyword>
<name>A0A565BUB4_9BRAS</name>
<feature type="domain" description="Zinc knuckle CX2CX4HX4C" evidence="2">
    <location>
        <begin position="89"/>
        <end position="128"/>
    </location>
</feature>
<dbReference type="Proteomes" id="UP000489600">
    <property type="component" value="Unassembled WGS sequence"/>
</dbReference>
<evidence type="ECO:0000313" key="4">
    <source>
        <dbReference type="Proteomes" id="UP000489600"/>
    </source>
</evidence>